<protein>
    <submittedName>
        <fullName evidence="3">CpaF family protein</fullName>
    </submittedName>
</protein>
<dbReference type="Gene3D" id="3.30.450.380">
    <property type="match status" value="1"/>
</dbReference>
<dbReference type="SUPFAM" id="SSF52540">
    <property type="entry name" value="P-loop containing nucleoside triphosphate hydrolases"/>
    <property type="match status" value="1"/>
</dbReference>
<gene>
    <name evidence="3" type="ORF">GFC01_06120</name>
</gene>
<dbReference type="InterPro" id="IPR027417">
    <property type="entry name" value="P-loop_NTPase"/>
</dbReference>
<dbReference type="Proteomes" id="UP000441717">
    <property type="component" value="Unassembled WGS sequence"/>
</dbReference>
<evidence type="ECO:0000259" key="2">
    <source>
        <dbReference type="SMART" id="SM00382"/>
    </source>
</evidence>
<evidence type="ECO:0000313" key="4">
    <source>
        <dbReference type="Proteomes" id="UP000441717"/>
    </source>
</evidence>
<dbReference type="GO" id="GO:0016887">
    <property type="term" value="F:ATP hydrolysis activity"/>
    <property type="evidence" value="ECO:0007669"/>
    <property type="project" value="InterPro"/>
</dbReference>
<dbReference type="PANTHER" id="PTHR30486:SF6">
    <property type="entry name" value="TYPE IV PILUS RETRACTATION ATPASE PILT"/>
    <property type="match status" value="1"/>
</dbReference>
<name>A0A6N7IP96_9FIRM</name>
<dbReference type="InterPro" id="IPR003593">
    <property type="entry name" value="AAA+_ATPase"/>
</dbReference>
<dbReference type="InterPro" id="IPR001482">
    <property type="entry name" value="T2SS/T4SS_dom"/>
</dbReference>
<dbReference type="PANTHER" id="PTHR30486">
    <property type="entry name" value="TWITCHING MOTILITY PROTEIN PILT"/>
    <property type="match status" value="1"/>
</dbReference>
<evidence type="ECO:0000313" key="3">
    <source>
        <dbReference type="EMBL" id="MQL51846.1"/>
    </source>
</evidence>
<dbReference type="InterPro" id="IPR050921">
    <property type="entry name" value="T4SS_GSP_E_ATPase"/>
</dbReference>
<proteinExistence type="inferred from homology"/>
<dbReference type="SMART" id="SM00382">
    <property type="entry name" value="AAA"/>
    <property type="match status" value="1"/>
</dbReference>
<reference evidence="3 4" key="1">
    <citation type="submission" date="2019-10" db="EMBL/GenBank/DDBJ databases">
        <title>Comparative genomics of sulfur disproportionating microorganisms.</title>
        <authorList>
            <person name="Ward L.M."/>
            <person name="Bertran E."/>
            <person name="Johnston D."/>
        </authorList>
    </citation>
    <scope>NUCLEOTIDE SEQUENCE [LARGE SCALE GENOMIC DNA]</scope>
    <source>
        <strain evidence="3 4">DSM 14055</strain>
    </source>
</reference>
<dbReference type="OrthoDB" id="9810761at2"/>
<keyword evidence="4" id="KW-1185">Reference proteome</keyword>
<dbReference type="Gene3D" id="3.40.50.300">
    <property type="entry name" value="P-loop containing nucleotide triphosphate hydrolases"/>
    <property type="match status" value="1"/>
</dbReference>
<sequence length="450" mass="51247">MMIVGEWIKDIQRDRENIIEELSKELRQKHPWLLTKKLVGRDYEKACEIVRTAVLSNKELLFEEKDEAFRRIMGQVTGYGPLQEFFVGTVRVPDISRPVDASEITEIMVVPAPDGPPKVFYSCHGRRYYAGDNYFPDNKVLLEYCQKICDDSGRPLVVDSPIQDVWLKDGTRVAVVAFGASPLGPAVTMRKSPLLMLPLPMDELVKKNMLPEFAARLCRDLLIKGYAKIGIFGRTDSGKTTFMKALALFYPRYKRIIITETSYEFFLPGFDNCLNLVEVISAGVVIVDMTMLCNVVNRSNPDISIVGELRSKEIVPALQIAASTSCFMTTGHAGTIRDLRTRIVGMHRDAGIELPRDSLDETISTLFDFIIFLGKETRTKEEKRTLMSIEEVVPGGYRTIIRFDFDEFAATGKRRWIYENTVSKEKLSRLAFQGAEILPEYKEIKQKYLY</sequence>
<evidence type="ECO:0000256" key="1">
    <source>
        <dbReference type="ARBA" id="ARBA00006611"/>
    </source>
</evidence>
<dbReference type="Pfam" id="PF00437">
    <property type="entry name" value="T2SSE"/>
    <property type="match status" value="1"/>
</dbReference>
<feature type="domain" description="AAA+ ATPase" evidence="2">
    <location>
        <begin position="225"/>
        <end position="377"/>
    </location>
</feature>
<organism evidence="3 4">
    <name type="scientific">Desulfofundulus thermobenzoicus</name>
    <dbReference type="NCBI Taxonomy" id="29376"/>
    <lineage>
        <taxon>Bacteria</taxon>
        <taxon>Bacillati</taxon>
        <taxon>Bacillota</taxon>
        <taxon>Clostridia</taxon>
        <taxon>Eubacteriales</taxon>
        <taxon>Peptococcaceae</taxon>
        <taxon>Desulfofundulus</taxon>
    </lineage>
</organism>
<accession>A0A6N7IP96</accession>
<comment type="caution">
    <text evidence="3">The sequence shown here is derived from an EMBL/GenBank/DDBJ whole genome shotgun (WGS) entry which is preliminary data.</text>
</comment>
<comment type="similarity">
    <text evidence="1">Belongs to the GSP E family.</text>
</comment>
<dbReference type="EMBL" id="WHYR01000012">
    <property type="protein sequence ID" value="MQL51846.1"/>
    <property type="molecule type" value="Genomic_DNA"/>
</dbReference>
<dbReference type="AlphaFoldDB" id="A0A6N7IP96"/>